<organism evidence="1 2">
    <name type="scientific">Oceanobacillus profundus</name>
    <dbReference type="NCBI Taxonomy" id="372463"/>
    <lineage>
        <taxon>Bacteria</taxon>
        <taxon>Bacillati</taxon>
        <taxon>Bacillota</taxon>
        <taxon>Bacilli</taxon>
        <taxon>Bacillales</taxon>
        <taxon>Bacillaceae</taxon>
        <taxon>Oceanobacillus</taxon>
    </lineage>
</organism>
<name>A0A417YIL5_9BACI</name>
<dbReference type="InterPro" id="IPR021338">
    <property type="entry name" value="DUF2953"/>
</dbReference>
<reference evidence="1 2" key="1">
    <citation type="journal article" date="2007" name="Int. J. Syst. Evol. Microbiol.">
        <title>Oceanobacillus profundus sp. nov., isolated from a deep-sea sediment core.</title>
        <authorList>
            <person name="Kim Y.G."/>
            <person name="Choi D.H."/>
            <person name="Hyun S."/>
            <person name="Cho B.C."/>
        </authorList>
    </citation>
    <scope>NUCLEOTIDE SEQUENCE [LARGE SCALE GENOMIC DNA]</scope>
    <source>
        <strain evidence="1 2">DSM 18246</strain>
    </source>
</reference>
<protein>
    <submittedName>
        <fullName evidence="1">DUF2953 domain-containing protein</fullName>
    </submittedName>
</protein>
<sequence length="198" mass="23119">MLLIILLVIILFLWLIFLSHVYISMQYIYDQTKQHVTVSVFILRIRLYKKYYDLSNINEKSNTSSETDLNFFSGRIKSYHQKLQKVDQLLNTVLKPICLRHFTWSTVGGTGDAALTGIMIGGIWTIKNTVSLYLINKLQLKCKPIIHVEPNFQHRFLYTNLDCMLSMRLGKAMYVFTKRKKYLQLMKEALQADKGGNE</sequence>
<evidence type="ECO:0000313" key="1">
    <source>
        <dbReference type="EMBL" id="RHW32915.1"/>
    </source>
</evidence>
<dbReference type="AlphaFoldDB" id="A0A417YIL5"/>
<keyword evidence="2" id="KW-1185">Reference proteome</keyword>
<dbReference type="RefSeq" id="WP_095307351.1">
    <property type="nucleotide sequence ID" value="NZ_JAUOPF010000002.1"/>
</dbReference>
<evidence type="ECO:0000313" key="2">
    <source>
        <dbReference type="Proteomes" id="UP000285456"/>
    </source>
</evidence>
<accession>A0A417YIL5</accession>
<proteinExistence type="predicted"/>
<gene>
    <name evidence="1" type="ORF">D1B32_07655</name>
</gene>
<dbReference type="EMBL" id="QWEH01000004">
    <property type="protein sequence ID" value="RHW32915.1"/>
    <property type="molecule type" value="Genomic_DNA"/>
</dbReference>
<dbReference type="Proteomes" id="UP000285456">
    <property type="component" value="Unassembled WGS sequence"/>
</dbReference>
<dbReference type="OrthoDB" id="1683589at2"/>
<dbReference type="Pfam" id="PF11167">
    <property type="entry name" value="DUF2953"/>
    <property type="match status" value="1"/>
</dbReference>
<comment type="caution">
    <text evidence="1">The sequence shown here is derived from an EMBL/GenBank/DDBJ whole genome shotgun (WGS) entry which is preliminary data.</text>
</comment>